<dbReference type="PANTHER" id="PTHR36570:SF3">
    <property type="entry name" value="DISULFIDE BOND FORMATION PROTEIN B"/>
    <property type="match status" value="1"/>
</dbReference>
<protein>
    <recommendedName>
        <fullName evidence="14">Disulfide bond formation protein B</fullName>
    </recommendedName>
    <alternativeName>
        <fullName evidence="14">Disulfide oxidoreductase</fullName>
    </alternativeName>
</protein>
<comment type="subcellular location">
    <subcellularLocation>
        <location evidence="1">Cell inner membrane</location>
        <topology evidence="1">Multi-pass membrane protein</topology>
    </subcellularLocation>
    <subcellularLocation>
        <location evidence="14">Cell membrane</location>
        <topology evidence="14">Multi-pass membrane protein</topology>
    </subcellularLocation>
</comment>
<evidence type="ECO:0000256" key="11">
    <source>
        <dbReference type="ARBA" id="ARBA00023157"/>
    </source>
</evidence>
<keyword evidence="12 14" id="KW-0143">Chaperone</keyword>
<comment type="caution">
    <text evidence="14">Lacks conserved residue(s) required for the propagation of feature annotation.</text>
</comment>
<dbReference type="HAMAP" id="MF_00286">
    <property type="entry name" value="DsbB"/>
    <property type="match status" value="1"/>
</dbReference>
<feature type="transmembrane region" description="Helical" evidence="15">
    <location>
        <begin position="74"/>
        <end position="92"/>
    </location>
</feature>
<keyword evidence="13 14" id="KW-0676">Redox-active center</keyword>
<keyword evidence="11 14" id="KW-1015">Disulfide bond</keyword>
<comment type="function">
    <text evidence="14">Required for disulfide bond formation in some periplasmic proteins. Acts by oxidizing the DsbA protein.</text>
</comment>
<evidence type="ECO:0000313" key="17">
    <source>
        <dbReference type="Proteomes" id="UP001556637"/>
    </source>
</evidence>
<evidence type="ECO:0000313" key="16">
    <source>
        <dbReference type="EMBL" id="MEX0430112.1"/>
    </source>
</evidence>
<evidence type="ECO:0000256" key="2">
    <source>
        <dbReference type="ARBA" id="ARBA00008823"/>
    </source>
</evidence>
<dbReference type="EMBL" id="JBAKFF010000001">
    <property type="protein sequence ID" value="MEX0430112.1"/>
    <property type="molecule type" value="Genomic_DNA"/>
</dbReference>
<keyword evidence="5" id="KW-0997">Cell inner membrane</keyword>
<dbReference type="PANTHER" id="PTHR36570">
    <property type="entry name" value="DISULFIDE BOND FORMATION PROTEIN B"/>
    <property type="match status" value="1"/>
</dbReference>
<evidence type="ECO:0000256" key="10">
    <source>
        <dbReference type="ARBA" id="ARBA00023136"/>
    </source>
</evidence>
<dbReference type="InterPro" id="IPR003752">
    <property type="entry name" value="DiS_bond_form_DsbB/BdbC"/>
</dbReference>
<dbReference type="Pfam" id="PF02600">
    <property type="entry name" value="DsbB"/>
    <property type="match status" value="1"/>
</dbReference>
<dbReference type="Proteomes" id="UP001556637">
    <property type="component" value="Unassembled WGS sequence"/>
</dbReference>
<keyword evidence="3 14" id="KW-0813">Transport</keyword>
<evidence type="ECO:0000256" key="6">
    <source>
        <dbReference type="ARBA" id="ARBA00022692"/>
    </source>
</evidence>
<keyword evidence="17" id="KW-1185">Reference proteome</keyword>
<feature type="topological domain" description="Cytoplasmic" evidence="14">
    <location>
        <begin position="164"/>
        <end position="170"/>
    </location>
</feature>
<dbReference type="SUPFAM" id="SSF158442">
    <property type="entry name" value="DsbB-like"/>
    <property type="match status" value="1"/>
</dbReference>
<evidence type="ECO:0000256" key="15">
    <source>
        <dbReference type="SAM" id="Phobius"/>
    </source>
</evidence>
<name>A0ABV3T616_9GAMM</name>
<reference evidence="16 17" key="1">
    <citation type="submission" date="2024-02" db="EMBL/GenBank/DDBJ databases">
        <title>New especies of Spiribacter isolated from saline water.</title>
        <authorList>
            <person name="Leon M.J."/>
            <person name="De La Haba R."/>
            <person name="Sanchez-Porro C."/>
            <person name="Ventosa A."/>
        </authorList>
    </citation>
    <scope>NUCLEOTIDE SEQUENCE [LARGE SCALE GENOMIC DNA]</scope>
    <source>
        <strain evidence="17">ag22IC4-189</strain>
    </source>
</reference>
<evidence type="ECO:0000256" key="14">
    <source>
        <dbReference type="HAMAP-Rule" id="MF_00286"/>
    </source>
</evidence>
<dbReference type="InterPro" id="IPR023380">
    <property type="entry name" value="DsbB-like_sf"/>
</dbReference>
<dbReference type="Gene3D" id="1.20.1550.10">
    <property type="entry name" value="DsbB-like"/>
    <property type="match status" value="1"/>
</dbReference>
<keyword evidence="9 14" id="KW-0560">Oxidoreductase</keyword>
<feature type="disulfide bond" description="Redox-active" evidence="14">
    <location>
        <begin position="44"/>
        <end position="47"/>
    </location>
</feature>
<dbReference type="RefSeq" id="WP_367982907.1">
    <property type="nucleotide sequence ID" value="NZ_JBAKFF010000001.1"/>
</dbReference>
<evidence type="ECO:0000256" key="5">
    <source>
        <dbReference type="ARBA" id="ARBA00022519"/>
    </source>
</evidence>
<evidence type="ECO:0000256" key="9">
    <source>
        <dbReference type="ARBA" id="ARBA00023002"/>
    </source>
</evidence>
<comment type="similarity">
    <text evidence="2 14">Belongs to the DsbB family.</text>
</comment>
<dbReference type="InterPro" id="IPR022920">
    <property type="entry name" value="Disulphide_bond_form_DsbB"/>
</dbReference>
<evidence type="ECO:0000256" key="3">
    <source>
        <dbReference type="ARBA" id="ARBA00022448"/>
    </source>
</evidence>
<comment type="caution">
    <text evidence="16">The sequence shown here is derived from an EMBL/GenBank/DDBJ whole genome shotgun (WGS) entry which is preliminary data.</text>
</comment>
<organism evidence="16 17">
    <name type="scientific">Spiribacter insolitus</name>
    <dbReference type="NCBI Taxonomy" id="3122417"/>
    <lineage>
        <taxon>Bacteria</taxon>
        <taxon>Pseudomonadati</taxon>
        <taxon>Pseudomonadota</taxon>
        <taxon>Gammaproteobacteria</taxon>
        <taxon>Chromatiales</taxon>
        <taxon>Ectothiorhodospiraceae</taxon>
        <taxon>Spiribacter</taxon>
    </lineage>
</organism>
<dbReference type="InterPro" id="IPR050183">
    <property type="entry name" value="DsbB"/>
</dbReference>
<evidence type="ECO:0000256" key="1">
    <source>
        <dbReference type="ARBA" id="ARBA00004429"/>
    </source>
</evidence>
<keyword evidence="6 14" id="KW-0812">Transmembrane</keyword>
<evidence type="ECO:0000256" key="8">
    <source>
        <dbReference type="ARBA" id="ARBA00022989"/>
    </source>
</evidence>
<keyword evidence="10 14" id="KW-0472">Membrane</keyword>
<keyword evidence="8 14" id="KW-1133">Transmembrane helix</keyword>
<feature type="transmembrane region" description="Helical" evidence="15">
    <location>
        <begin position="50"/>
        <end position="67"/>
    </location>
</feature>
<feature type="topological domain" description="Cytoplasmic" evidence="14">
    <location>
        <begin position="1"/>
        <end position="17"/>
    </location>
</feature>
<evidence type="ECO:0000256" key="12">
    <source>
        <dbReference type="ARBA" id="ARBA00023186"/>
    </source>
</evidence>
<evidence type="ECO:0000256" key="7">
    <source>
        <dbReference type="ARBA" id="ARBA00022982"/>
    </source>
</evidence>
<keyword evidence="4 14" id="KW-1003">Cell membrane</keyword>
<feature type="topological domain" description="Periplasmic" evidence="14">
    <location>
        <begin position="35"/>
        <end position="52"/>
    </location>
</feature>
<accession>A0ABV3T616</accession>
<keyword evidence="7 14" id="KW-0249">Electron transport</keyword>
<evidence type="ECO:0000256" key="4">
    <source>
        <dbReference type="ARBA" id="ARBA00022475"/>
    </source>
</evidence>
<feature type="transmembrane region" description="Helical" evidence="15">
    <location>
        <begin position="142"/>
        <end position="160"/>
    </location>
</feature>
<sequence>MQTIHTMHWLAHHPRRLNLLLALVCFALVAVAVALEAIAGMEPCPLCVFQRIAFLGMGAALLFGVFMPGRLAAGLTGLAGLAGVGLAWRHLWLQSLPPDQVPACGPGLDYLLDAFPLTEVVNMVLSGSGECAEVDYVLGLSIPVWTLFAYIGVGGLAIVINEAARRRPIA</sequence>
<gene>
    <name evidence="14" type="primary">dsbB</name>
    <name evidence="16" type="ORF">V6X30_01680</name>
</gene>
<evidence type="ECO:0000256" key="13">
    <source>
        <dbReference type="ARBA" id="ARBA00023284"/>
    </source>
</evidence>
<proteinExistence type="inferred from homology"/>